<evidence type="ECO:0000313" key="18">
    <source>
        <dbReference type="Proteomes" id="UP000541810"/>
    </source>
</evidence>
<feature type="domain" description="Phosphoribosyltransferase" evidence="16">
    <location>
        <begin position="14"/>
        <end position="213"/>
    </location>
</feature>
<comment type="caution">
    <text evidence="17">The sequence shown here is derived from an EMBL/GenBank/DDBJ whole genome shotgun (WGS) entry which is preliminary data.</text>
</comment>
<evidence type="ECO:0000256" key="12">
    <source>
        <dbReference type="ARBA" id="ARBA00056901"/>
    </source>
</evidence>
<evidence type="ECO:0000256" key="4">
    <source>
        <dbReference type="ARBA" id="ARBA00022533"/>
    </source>
</evidence>
<feature type="binding site" evidence="15">
    <location>
        <begin position="136"/>
        <end position="144"/>
    </location>
    <ligand>
        <name>5-phospho-alpha-D-ribose 1-diphosphate</name>
        <dbReference type="ChEBI" id="CHEBI:58017"/>
    </ligand>
</feature>
<feature type="binding site" evidence="15">
    <location>
        <position position="84"/>
    </location>
    <ligand>
        <name>5-phospho-alpha-D-ribose 1-diphosphate</name>
        <dbReference type="ChEBI" id="CHEBI:58017"/>
    </ligand>
</feature>
<comment type="similarity">
    <text evidence="2 15">Belongs to the UPRTase family.</text>
</comment>
<keyword evidence="18" id="KW-1185">Reference proteome</keyword>
<dbReference type="Pfam" id="PF14681">
    <property type="entry name" value="UPRTase"/>
    <property type="match status" value="1"/>
</dbReference>
<evidence type="ECO:0000256" key="3">
    <source>
        <dbReference type="ARBA" id="ARBA00011894"/>
    </source>
</evidence>
<sequence>MDHPELKGNVTLANHPLIEALLTDLRDRETPALRFREAVEALGHLLAYEAIRDAPLANETIQTPLETMDAPRMTQTITIVPILRAGLGLADGMLRLLPGAQVGHLGMARNEETLEPESYYEKLPTNVADSLVLVADPMLATGGSAVAAVQRLKELGCTQLKFVGVLAAPEGVKTLTAAHPDVPVIVAGIDRELNDNGYIVPGLGDAGDRYFGTM</sequence>
<comment type="pathway">
    <text evidence="1 15">Pyrimidine metabolism; UMP biosynthesis via salvage pathway; UMP from uracil: step 1/1.</text>
</comment>
<proteinExistence type="inferred from homology"/>
<evidence type="ECO:0000256" key="10">
    <source>
        <dbReference type="ARBA" id="ARBA00031082"/>
    </source>
</evidence>
<evidence type="ECO:0000256" key="5">
    <source>
        <dbReference type="ARBA" id="ARBA00022676"/>
    </source>
</evidence>
<dbReference type="FunFam" id="3.40.50.2020:FF:000003">
    <property type="entry name" value="Uracil phosphoribosyltransferase"/>
    <property type="match status" value="1"/>
</dbReference>
<evidence type="ECO:0000259" key="16">
    <source>
        <dbReference type="Pfam" id="PF14681"/>
    </source>
</evidence>
<evidence type="ECO:0000256" key="1">
    <source>
        <dbReference type="ARBA" id="ARBA00005180"/>
    </source>
</evidence>
<dbReference type="InterPro" id="IPR050054">
    <property type="entry name" value="UPRTase/APRTase"/>
</dbReference>
<dbReference type="GO" id="GO:0000287">
    <property type="term" value="F:magnesium ion binding"/>
    <property type="evidence" value="ECO:0007669"/>
    <property type="project" value="UniProtKB-UniRule"/>
</dbReference>
<dbReference type="PANTHER" id="PTHR32315:SF4">
    <property type="entry name" value="URACIL PHOSPHORIBOSYLTRANSFERASE, CHLOROPLASTIC"/>
    <property type="match status" value="1"/>
</dbReference>
<comment type="cofactor">
    <cofactor evidence="15">
        <name>Mg(2+)</name>
        <dbReference type="ChEBI" id="CHEBI:18420"/>
    </cofactor>
    <text evidence="15">Binds 1 Mg(2+) ion per subunit. The magnesium is bound as Mg-PRPP.</text>
</comment>
<name>A0A7X0LIR5_9BACT</name>
<feature type="binding site" evidence="15">
    <location>
        <position position="205"/>
    </location>
    <ligand>
        <name>5-phospho-alpha-D-ribose 1-diphosphate</name>
        <dbReference type="ChEBI" id="CHEBI:58017"/>
    </ligand>
</feature>
<evidence type="ECO:0000256" key="15">
    <source>
        <dbReference type="HAMAP-Rule" id="MF_01218"/>
    </source>
</evidence>
<dbReference type="EC" id="2.4.2.9" evidence="3 15"/>
<evidence type="ECO:0000256" key="7">
    <source>
        <dbReference type="ARBA" id="ARBA00022741"/>
    </source>
</evidence>
<dbReference type="Proteomes" id="UP000541810">
    <property type="component" value="Unassembled WGS sequence"/>
</dbReference>
<evidence type="ECO:0000256" key="13">
    <source>
        <dbReference type="ARBA" id="ARBA00072146"/>
    </source>
</evidence>
<feature type="binding site" evidence="15">
    <location>
        <begin position="204"/>
        <end position="206"/>
    </location>
    <ligand>
        <name>uracil</name>
        <dbReference type="ChEBI" id="CHEBI:17568"/>
    </ligand>
</feature>
<keyword evidence="8 15" id="KW-0460">Magnesium</keyword>
<dbReference type="HAMAP" id="MF_01218_B">
    <property type="entry name" value="Upp_B"/>
    <property type="match status" value="1"/>
</dbReference>
<dbReference type="NCBIfam" id="NF001097">
    <property type="entry name" value="PRK00129.1"/>
    <property type="match status" value="1"/>
</dbReference>
<dbReference type="PANTHER" id="PTHR32315">
    <property type="entry name" value="ADENINE PHOSPHORIBOSYLTRANSFERASE"/>
    <property type="match status" value="1"/>
</dbReference>
<dbReference type="InterPro" id="IPR029057">
    <property type="entry name" value="PRTase-like"/>
</dbReference>
<evidence type="ECO:0000256" key="2">
    <source>
        <dbReference type="ARBA" id="ARBA00009516"/>
    </source>
</evidence>
<dbReference type="InterPro" id="IPR000836">
    <property type="entry name" value="PRTase_dom"/>
</dbReference>
<evidence type="ECO:0000256" key="8">
    <source>
        <dbReference type="ARBA" id="ARBA00022842"/>
    </source>
</evidence>
<keyword evidence="7 15" id="KW-0547">Nucleotide-binding</keyword>
<keyword evidence="5 15" id="KW-0328">Glycosyltransferase</keyword>
<reference evidence="17 18" key="1">
    <citation type="submission" date="2020-08" db="EMBL/GenBank/DDBJ databases">
        <title>Genomic Encyclopedia of Type Strains, Phase IV (KMG-IV): sequencing the most valuable type-strain genomes for metagenomic binning, comparative biology and taxonomic classification.</title>
        <authorList>
            <person name="Goeker M."/>
        </authorList>
    </citation>
    <scope>NUCLEOTIDE SEQUENCE [LARGE SCALE GENOMIC DNA]</scope>
    <source>
        <strain evidence="17 18">DSM 103725</strain>
    </source>
</reference>
<comment type="activity regulation">
    <text evidence="15">Allosterically activated by GTP.</text>
</comment>
<evidence type="ECO:0000256" key="14">
    <source>
        <dbReference type="ARBA" id="ARBA00079807"/>
    </source>
</evidence>
<gene>
    <name evidence="15" type="primary">upp</name>
    <name evidence="17" type="ORF">HNQ40_000311</name>
</gene>
<feature type="binding site" evidence="15">
    <location>
        <position position="109"/>
    </location>
    <ligand>
        <name>5-phospho-alpha-D-ribose 1-diphosphate</name>
        <dbReference type="ChEBI" id="CHEBI:58017"/>
    </ligand>
</feature>
<dbReference type="InterPro" id="IPR005765">
    <property type="entry name" value="UPRT"/>
</dbReference>
<organism evidence="17 18">
    <name type="scientific">Algisphaera agarilytica</name>
    <dbReference type="NCBI Taxonomy" id="1385975"/>
    <lineage>
        <taxon>Bacteria</taxon>
        <taxon>Pseudomonadati</taxon>
        <taxon>Planctomycetota</taxon>
        <taxon>Phycisphaerae</taxon>
        <taxon>Phycisphaerales</taxon>
        <taxon>Phycisphaeraceae</taxon>
        <taxon>Algisphaera</taxon>
    </lineage>
</organism>
<dbReference type="EMBL" id="JACHGY010000001">
    <property type="protein sequence ID" value="MBB6428505.1"/>
    <property type="molecule type" value="Genomic_DNA"/>
</dbReference>
<dbReference type="UniPathway" id="UPA00574">
    <property type="reaction ID" value="UER00636"/>
</dbReference>
<dbReference type="Gene3D" id="3.40.50.2020">
    <property type="match status" value="1"/>
</dbReference>
<dbReference type="GO" id="GO:0005525">
    <property type="term" value="F:GTP binding"/>
    <property type="evidence" value="ECO:0007669"/>
    <property type="project" value="UniProtKB-KW"/>
</dbReference>
<comment type="catalytic activity">
    <reaction evidence="11 15">
        <text>UMP + diphosphate = 5-phospho-alpha-D-ribose 1-diphosphate + uracil</text>
        <dbReference type="Rhea" id="RHEA:13017"/>
        <dbReference type="ChEBI" id="CHEBI:17568"/>
        <dbReference type="ChEBI" id="CHEBI:33019"/>
        <dbReference type="ChEBI" id="CHEBI:57865"/>
        <dbReference type="ChEBI" id="CHEBI:58017"/>
        <dbReference type="EC" id="2.4.2.9"/>
    </reaction>
</comment>
<feature type="binding site" evidence="15">
    <location>
        <position position="199"/>
    </location>
    <ligand>
        <name>uracil</name>
        <dbReference type="ChEBI" id="CHEBI:17568"/>
    </ligand>
</feature>
<evidence type="ECO:0000256" key="11">
    <source>
        <dbReference type="ARBA" id="ARBA00052919"/>
    </source>
</evidence>
<dbReference type="NCBIfam" id="TIGR01091">
    <property type="entry name" value="upp"/>
    <property type="match status" value="1"/>
</dbReference>
<dbReference type="AlphaFoldDB" id="A0A7X0LIR5"/>
<evidence type="ECO:0000256" key="6">
    <source>
        <dbReference type="ARBA" id="ARBA00022679"/>
    </source>
</evidence>
<keyword evidence="6 15" id="KW-0808">Transferase</keyword>
<comment type="function">
    <text evidence="12 15">Catalyzes the conversion of uracil and 5-phospho-alpha-D-ribose 1-diphosphate (PRPP) to UMP and diphosphate.</text>
</comment>
<dbReference type="InterPro" id="IPR034332">
    <property type="entry name" value="Upp_B"/>
</dbReference>
<dbReference type="GO" id="GO:0005737">
    <property type="term" value="C:cytoplasm"/>
    <property type="evidence" value="ECO:0007669"/>
    <property type="project" value="UniProtKB-ARBA"/>
</dbReference>
<dbReference type="GO" id="GO:0006223">
    <property type="term" value="P:uracil salvage"/>
    <property type="evidence" value="ECO:0007669"/>
    <property type="project" value="InterPro"/>
</dbReference>
<accession>A0A7X0LIR5</accession>
<evidence type="ECO:0000313" key="17">
    <source>
        <dbReference type="EMBL" id="MBB6428505.1"/>
    </source>
</evidence>
<dbReference type="GO" id="GO:0044206">
    <property type="term" value="P:UMP salvage"/>
    <property type="evidence" value="ECO:0007669"/>
    <property type="project" value="UniProtKB-UniRule"/>
</dbReference>
<keyword evidence="4 15" id="KW-0021">Allosteric enzyme</keyword>
<keyword evidence="9 15" id="KW-0342">GTP-binding</keyword>
<dbReference type="SUPFAM" id="SSF53271">
    <property type="entry name" value="PRTase-like"/>
    <property type="match status" value="1"/>
</dbReference>
<dbReference type="RefSeq" id="WP_315852758.1">
    <property type="nucleotide sequence ID" value="NZ_JACHGY010000001.1"/>
</dbReference>
<dbReference type="GO" id="GO:0004845">
    <property type="term" value="F:uracil phosphoribosyltransferase activity"/>
    <property type="evidence" value="ECO:0007669"/>
    <property type="project" value="UniProtKB-UniRule"/>
</dbReference>
<dbReference type="CDD" id="cd06223">
    <property type="entry name" value="PRTases_typeI"/>
    <property type="match status" value="1"/>
</dbReference>
<evidence type="ECO:0000256" key="9">
    <source>
        <dbReference type="ARBA" id="ARBA00023134"/>
    </source>
</evidence>
<protein>
    <recommendedName>
        <fullName evidence="13 15">Uracil phosphoribosyltransferase</fullName>
        <ecNumber evidence="3 15">2.4.2.9</ecNumber>
    </recommendedName>
    <alternativeName>
        <fullName evidence="10 15">UMP pyrophosphorylase</fullName>
    </alternativeName>
    <alternativeName>
        <fullName evidence="14 15">UPRTase</fullName>
    </alternativeName>
</protein>